<reference evidence="2" key="1">
    <citation type="submission" date="2019-03" db="EMBL/GenBank/DDBJ databases">
        <title>Single cell metagenomics reveals metabolic interactions within the superorganism composed of flagellate Streblomastix strix and complex community of Bacteroidetes bacteria on its surface.</title>
        <authorList>
            <person name="Treitli S.C."/>
            <person name="Kolisko M."/>
            <person name="Husnik F."/>
            <person name="Keeling P."/>
            <person name="Hampl V."/>
        </authorList>
    </citation>
    <scope>NUCLEOTIDE SEQUENCE</scope>
    <source>
        <strain evidence="2">STM</strain>
    </source>
</reference>
<dbReference type="PANTHER" id="PTHR33293:SF2">
    <property type="entry name" value="TRANSPOSASE"/>
    <property type="match status" value="1"/>
</dbReference>
<evidence type="ECO:0000313" key="2">
    <source>
        <dbReference type="EMBL" id="KAA6347413.1"/>
    </source>
</evidence>
<protein>
    <recommendedName>
        <fullName evidence="1">Insertion element IS150 protein InsJ-like helix-turn-helix domain-containing protein</fullName>
    </recommendedName>
</protein>
<evidence type="ECO:0000259" key="1">
    <source>
        <dbReference type="Pfam" id="PF13518"/>
    </source>
</evidence>
<accession>A0A5J4SPV0</accession>
<gene>
    <name evidence="2" type="ORF">EZS27_005097</name>
</gene>
<proteinExistence type="predicted"/>
<dbReference type="NCBIfam" id="NF033558">
    <property type="entry name" value="transpos_IS1"/>
    <property type="match status" value="1"/>
</dbReference>
<dbReference type="AlphaFoldDB" id="A0A5J4SPV0"/>
<organism evidence="2">
    <name type="scientific">termite gut metagenome</name>
    <dbReference type="NCBI Taxonomy" id="433724"/>
    <lineage>
        <taxon>unclassified sequences</taxon>
        <taxon>metagenomes</taxon>
        <taxon>organismal metagenomes</taxon>
    </lineage>
</organism>
<dbReference type="EMBL" id="SNRY01000096">
    <property type="protein sequence ID" value="KAA6347413.1"/>
    <property type="molecule type" value="Genomic_DNA"/>
</dbReference>
<comment type="caution">
    <text evidence="2">The sequence shown here is derived from an EMBL/GenBank/DDBJ whole genome shotgun (WGS) entry which is preliminary data.</text>
</comment>
<sequence>MRYIKLKTEEGIVKIGIVKLILKYYLCLKKVMDCPRCGSLNYRKDGFVQSRQRYECKECRYHYTVAKKSDVKSAETRRKALEMYLEGPGFRATGRLLQISYGTVYAWVKAWGAQVDLPGKKEEVAFMELDEMHTHVGSKKHYCCYC</sequence>
<dbReference type="InterPro" id="IPR051354">
    <property type="entry name" value="Transposase_27_IS1"/>
</dbReference>
<dbReference type="InterPro" id="IPR009057">
    <property type="entry name" value="Homeodomain-like_sf"/>
</dbReference>
<name>A0A5J4SPV0_9ZZZZ</name>
<dbReference type="SUPFAM" id="SSF46689">
    <property type="entry name" value="Homeodomain-like"/>
    <property type="match status" value="1"/>
</dbReference>
<feature type="domain" description="Insertion element IS150 protein InsJ-like helix-turn-helix" evidence="1">
    <location>
        <begin position="77"/>
        <end position="113"/>
    </location>
</feature>
<dbReference type="Pfam" id="PF13518">
    <property type="entry name" value="HTH_28"/>
    <property type="match status" value="1"/>
</dbReference>
<dbReference type="InterPro" id="IPR055247">
    <property type="entry name" value="InsJ-like_HTH"/>
</dbReference>
<dbReference type="PANTHER" id="PTHR33293">
    <property type="entry name" value="INSERTION ELEMENT IS1 1 PROTEIN INSB-RELATED"/>
    <property type="match status" value="1"/>
</dbReference>